<reference evidence="1" key="1">
    <citation type="submission" date="2022-11" db="EMBL/GenBank/DDBJ databases">
        <title>Genome Sequence of Boeremia exigua.</title>
        <authorList>
            <person name="Buettner E."/>
        </authorList>
    </citation>
    <scope>NUCLEOTIDE SEQUENCE</scope>
    <source>
        <strain evidence="1">CU02</strain>
    </source>
</reference>
<sequence>MNKWWDCDAVHCGFWNNEDSSFVHRATLTLPNEWGLILGSFFAMFIALSGSYLWDTVSFLIHQLNASSKAQDESYHQLQLVLRNTDNEGAFITQLSKLAWVHRKSKTKAYYKSLGLILFASIFSLVFALVGGFFTGFIASEHGTVLSVSRHCGFFQEPTLNGNVLGFNLTDFYSYSEDQLYEYFNTITVMHRTVLRRSAAYSRSCYGRFGDNSTACGNYLRPTLPYSITRDVPCPFNDKVCNGTALSLDTGALRSDTDLGISTRPGDALSVRKVLTCAPISGESYTDGWRELPPKYGAPPGTQYKGYSFGSTFRYAADSLSSNYTFVALDGPTLPAGKQPYSLTSKSAILDLPFNPVYEPFSPSPDIVSTSADTAIIGLTNRMAYGTAVTDPWFLAENCTKNPLFFPSSLCKAVEQLSFLGCQEQYQFCKAGTAASSQGTLNSGSCTPLTGLYRLFPDLFLMKGPRWNGTELPDLNPTQKAIYYLLAKTLANSQLHWQLGFIGNENLIASENLWDGGFDFDMSAPLPPNQWEIEVMNWMNVSLANTQRGVVAYGRRSQYDVGGGGVSNLKYLELPEDPDMRGLCDKIRVRSARHTSFSVVAIAVTIAVGLLCILSDFIIHKLFACFQRRTGHGSYKEKEWSSTSVFQLQRMAAEGKGIGPWDGKDKDVPTLVDSGRLFNFVEGSRFGNVESTEYDYGQDNLGFRYSALNKHSAHHEDVELRAVPI</sequence>
<evidence type="ECO:0000313" key="2">
    <source>
        <dbReference type="Proteomes" id="UP001153331"/>
    </source>
</evidence>
<protein>
    <submittedName>
        <fullName evidence="1">Uncharacterized protein</fullName>
    </submittedName>
</protein>
<name>A0ACC2HS61_9PLEO</name>
<proteinExistence type="predicted"/>
<dbReference type="EMBL" id="JAPHNI010001444">
    <property type="protein sequence ID" value="KAJ8105583.1"/>
    <property type="molecule type" value="Genomic_DNA"/>
</dbReference>
<comment type="caution">
    <text evidence="1">The sequence shown here is derived from an EMBL/GenBank/DDBJ whole genome shotgun (WGS) entry which is preliminary data.</text>
</comment>
<evidence type="ECO:0000313" key="1">
    <source>
        <dbReference type="EMBL" id="KAJ8105583.1"/>
    </source>
</evidence>
<gene>
    <name evidence="1" type="ORF">OPT61_g10087</name>
</gene>
<dbReference type="Proteomes" id="UP001153331">
    <property type="component" value="Unassembled WGS sequence"/>
</dbReference>
<keyword evidence="2" id="KW-1185">Reference proteome</keyword>
<organism evidence="1 2">
    <name type="scientific">Boeremia exigua</name>
    <dbReference type="NCBI Taxonomy" id="749465"/>
    <lineage>
        <taxon>Eukaryota</taxon>
        <taxon>Fungi</taxon>
        <taxon>Dikarya</taxon>
        <taxon>Ascomycota</taxon>
        <taxon>Pezizomycotina</taxon>
        <taxon>Dothideomycetes</taxon>
        <taxon>Pleosporomycetidae</taxon>
        <taxon>Pleosporales</taxon>
        <taxon>Pleosporineae</taxon>
        <taxon>Didymellaceae</taxon>
        <taxon>Boeremia</taxon>
    </lineage>
</organism>
<accession>A0ACC2HS61</accession>